<proteinExistence type="predicted"/>
<accession>A0ABP6CTX0</accession>
<evidence type="ECO:0000313" key="1">
    <source>
        <dbReference type="EMBL" id="GAA2627906.1"/>
    </source>
</evidence>
<name>A0ABP6CTX0_9ACTN</name>
<dbReference type="RefSeq" id="WP_344547375.1">
    <property type="nucleotide sequence ID" value="NZ_BAAATD010000013.1"/>
</dbReference>
<evidence type="ECO:0000313" key="2">
    <source>
        <dbReference type="Proteomes" id="UP001501509"/>
    </source>
</evidence>
<gene>
    <name evidence="1" type="ORF">GCM10010411_76420</name>
</gene>
<dbReference type="Proteomes" id="UP001501509">
    <property type="component" value="Unassembled WGS sequence"/>
</dbReference>
<dbReference type="EMBL" id="BAAATD010000013">
    <property type="protein sequence ID" value="GAA2627906.1"/>
    <property type="molecule type" value="Genomic_DNA"/>
</dbReference>
<keyword evidence="2" id="KW-1185">Reference proteome</keyword>
<comment type="caution">
    <text evidence="1">The sequence shown here is derived from an EMBL/GenBank/DDBJ whole genome shotgun (WGS) entry which is preliminary data.</text>
</comment>
<reference evidence="2" key="1">
    <citation type="journal article" date="2019" name="Int. J. Syst. Evol. Microbiol.">
        <title>The Global Catalogue of Microorganisms (GCM) 10K type strain sequencing project: providing services to taxonomists for standard genome sequencing and annotation.</title>
        <authorList>
            <consortium name="The Broad Institute Genomics Platform"/>
            <consortium name="The Broad Institute Genome Sequencing Center for Infectious Disease"/>
            <person name="Wu L."/>
            <person name="Ma J."/>
        </authorList>
    </citation>
    <scope>NUCLEOTIDE SEQUENCE [LARGE SCALE GENOMIC DNA]</scope>
    <source>
        <strain evidence="2">JCM 6833</strain>
    </source>
</reference>
<protein>
    <submittedName>
        <fullName evidence="1">Uncharacterized protein</fullName>
    </submittedName>
</protein>
<organism evidence="1 2">
    <name type="scientific">Actinomadura fulvescens</name>
    <dbReference type="NCBI Taxonomy" id="46160"/>
    <lineage>
        <taxon>Bacteria</taxon>
        <taxon>Bacillati</taxon>
        <taxon>Actinomycetota</taxon>
        <taxon>Actinomycetes</taxon>
        <taxon>Streptosporangiales</taxon>
        <taxon>Thermomonosporaceae</taxon>
        <taxon>Actinomadura</taxon>
    </lineage>
</organism>
<sequence length="158" mass="17818">MIRWQPTGDGSWAWSNQPDLHGRLIVEQDTPCPICEREGRRSARGATPRQYILAEHELAEGERDDPFCHSHGYISDYHEDLTGTILRVQRNPDRPPDFYLVTGASEDGTLLSIRPVHYQDGQPYPDPRFQFGLEVGAIAFTVHDANPQLPGESTPNPQ</sequence>